<dbReference type="Pfam" id="PF03133">
    <property type="entry name" value="TTL"/>
    <property type="match status" value="1"/>
</dbReference>
<protein>
    <recommendedName>
        <fullName evidence="12">Tubulin--tyrosine ligase</fullName>
        <ecNumber evidence="11">6.3.2.25</ecNumber>
    </recommendedName>
</protein>
<evidence type="ECO:0000256" key="5">
    <source>
        <dbReference type="ARBA" id="ARBA00022598"/>
    </source>
</evidence>
<proteinExistence type="inferred from homology"/>
<evidence type="ECO:0000256" key="13">
    <source>
        <dbReference type="ARBA" id="ARBA00047950"/>
    </source>
</evidence>
<evidence type="ECO:0000313" key="14">
    <source>
        <dbReference type="EMBL" id="CAD2221549.1"/>
    </source>
</evidence>
<dbReference type="InterPro" id="IPR004344">
    <property type="entry name" value="TTL/TTLL_fam"/>
</dbReference>
<evidence type="ECO:0000256" key="1">
    <source>
        <dbReference type="ARBA" id="ARBA00001946"/>
    </source>
</evidence>
<dbReference type="Gene3D" id="3.30.470.20">
    <property type="entry name" value="ATP-grasp fold, B domain"/>
    <property type="match status" value="1"/>
</dbReference>
<comment type="subunit">
    <text evidence="4">Monomer.</text>
</comment>
<evidence type="ECO:0000256" key="10">
    <source>
        <dbReference type="ARBA" id="ARBA00037791"/>
    </source>
</evidence>
<dbReference type="InterPro" id="IPR052492">
    <property type="entry name" value="Tubulin-tyrosine_ligase"/>
</dbReference>
<keyword evidence="6" id="KW-0547">Nucleotide-binding</keyword>
<evidence type="ECO:0000256" key="6">
    <source>
        <dbReference type="ARBA" id="ARBA00022741"/>
    </source>
</evidence>
<reference evidence="14 15" key="1">
    <citation type="submission" date="2020-08" db="EMBL/GenBank/DDBJ databases">
        <authorList>
            <person name="Newling K."/>
            <person name="Davey J."/>
            <person name="Forrester S."/>
        </authorList>
    </citation>
    <scope>NUCLEOTIDE SEQUENCE [LARGE SCALE GENOMIC DNA]</scope>
    <source>
        <strain evidence="15">Crithidia deanei Carvalho (ATCC PRA-265)</strain>
    </source>
</reference>
<dbReference type="EMBL" id="LR877165">
    <property type="protein sequence ID" value="CAD2221549.1"/>
    <property type="molecule type" value="Genomic_DNA"/>
</dbReference>
<evidence type="ECO:0000256" key="4">
    <source>
        <dbReference type="ARBA" id="ARBA00011245"/>
    </source>
</evidence>
<evidence type="ECO:0000256" key="11">
    <source>
        <dbReference type="ARBA" id="ARBA00038960"/>
    </source>
</evidence>
<comment type="catalytic activity">
    <reaction evidence="13">
        <text>C-terminal L-alpha-aminoacyl-L-glutamyl-L-glutamyl-[tubulin] + L-tyrosine + ATP = C-terminal L-alpha-aminoacyl-L-glutamyl-L-glutamyl-L-tyrosyl-[tubulin] + ADP + phosphate + H(+)</text>
        <dbReference type="Rhea" id="RHEA:17605"/>
        <dbReference type="Rhea" id="RHEA-COMP:16434"/>
        <dbReference type="Rhea" id="RHEA-COMP:16435"/>
        <dbReference type="ChEBI" id="CHEBI:15378"/>
        <dbReference type="ChEBI" id="CHEBI:30616"/>
        <dbReference type="ChEBI" id="CHEBI:43474"/>
        <dbReference type="ChEBI" id="CHEBI:58315"/>
        <dbReference type="ChEBI" id="CHEBI:149554"/>
        <dbReference type="ChEBI" id="CHEBI:149555"/>
        <dbReference type="ChEBI" id="CHEBI:456216"/>
        <dbReference type="EC" id="6.3.2.25"/>
    </reaction>
</comment>
<evidence type="ECO:0000313" key="15">
    <source>
        <dbReference type="Proteomes" id="UP000515908"/>
    </source>
</evidence>
<dbReference type="GO" id="GO:0005876">
    <property type="term" value="C:spindle microtubule"/>
    <property type="evidence" value="ECO:0007669"/>
    <property type="project" value="TreeGrafter"/>
</dbReference>
<evidence type="ECO:0000256" key="2">
    <source>
        <dbReference type="ARBA" id="ARBA00001958"/>
    </source>
</evidence>
<dbReference type="PANTHER" id="PTHR46570">
    <property type="entry name" value="TUBULIN--TYROSINE LIGASE"/>
    <property type="match status" value="1"/>
</dbReference>
<gene>
    <name evidence="14" type="ORF">ADEAN_000908100</name>
</gene>
<keyword evidence="5 14" id="KW-0436">Ligase</keyword>
<keyword evidence="8" id="KW-0460">Magnesium</keyword>
<dbReference type="SUPFAM" id="SSF56059">
    <property type="entry name" value="Glutathione synthetase ATP-binding domain-like"/>
    <property type="match status" value="1"/>
</dbReference>
<evidence type="ECO:0000256" key="3">
    <source>
        <dbReference type="ARBA" id="ARBA00006820"/>
    </source>
</evidence>
<dbReference type="AlphaFoldDB" id="A0A7G2CQC2"/>
<comment type="function">
    <text evidence="10">Catalyzes the post-translational addition of a tyrosine to the C-terminal end of detyrosinated alpha-tubulin.</text>
</comment>
<comment type="cofactor">
    <cofactor evidence="2">
        <name>K(+)</name>
        <dbReference type="ChEBI" id="CHEBI:29103"/>
    </cofactor>
</comment>
<dbReference type="EC" id="6.3.2.25" evidence="11"/>
<comment type="cofactor">
    <cofactor evidence="1">
        <name>Mg(2+)</name>
        <dbReference type="ChEBI" id="CHEBI:18420"/>
    </cofactor>
</comment>
<dbReference type="PANTHER" id="PTHR46570:SF1">
    <property type="entry name" value="TUBULIN--TYROSINE LIGASE"/>
    <property type="match status" value="1"/>
</dbReference>
<organism evidence="14 15">
    <name type="scientific">Angomonas deanei</name>
    <dbReference type="NCBI Taxonomy" id="59799"/>
    <lineage>
        <taxon>Eukaryota</taxon>
        <taxon>Discoba</taxon>
        <taxon>Euglenozoa</taxon>
        <taxon>Kinetoplastea</taxon>
        <taxon>Metakinetoplastina</taxon>
        <taxon>Trypanosomatida</taxon>
        <taxon>Trypanosomatidae</taxon>
        <taxon>Strigomonadinae</taxon>
        <taxon>Angomonas</taxon>
    </lineage>
</organism>
<evidence type="ECO:0000256" key="9">
    <source>
        <dbReference type="ARBA" id="ARBA00022958"/>
    </source>
</evidence>
<comment type="similarity">
    <text evidence="3">Belongs to the tubulin--tyrosine ligase family.</text>
</comment>
<keyword evidence="9" id="KW-0630">Potassium</keyword>
<dbReference type="GO" id="GO:0005524">
    <property type="term" value="F:ATP binding"/>
    <property type="evidence" value="ECO:0007669"/>
    <property type="project" value="UniProtKB-KW"/>
</dbReference>
<accession>A0A7G2CQC2</accession>
<name>A0A7G2CQC2_9TRYP</name>
<evidence type="ECO:0000256" key="7">
    <source>
        <dbReference type="ARBA" id="ARBA00022840"/>
    </source>
</evidence>
<evidence type="ECO:0000256" key="8">
    <source>
        <dbReference type="ARBA" id="ARBA00022842"/>
    </source>
</evidence>
<keyword evidence="15" id="KW-1185">Reference proteome</keyword>
<dbReference type="PROSITE" id="PS51221">
    <property type="entry name" value="TTL"/>
    <property type="match status" value="1"/>
</dbReference>
<dbReference type="GO" id="GO:0004835">
    <property type="term" value="F:tubulin-tyrosine ligase activity"/>
    <property type="evidence" value="ECO:0007669"/>
    <property type="project" value="UniProtKB-EC"/>
</dbReference>
<dbReference type="VEuPathDB" id="TriTrypDB:ADEAN_000908100"/>
<keyword evidence="7" id="KW-0067">ATP-binding</keyword>
<dbReference type="GO" id="GO:0000226">
    <property type="term" value="P:microtubule cytoskeleton organization"/>
    <property type="evidence" value="ECO:0007669"/>
    <property type="project" value="TreeGrafter"/>
</dbReference>
<sequence length="406" mass="46542">MSEAKVGKLFVGNTTFSVYVEMTRQLEEEGWVRITEESRVGLCDLVLGDRKSIPYAILRVEPMAPDSFFNGKRWVNYFLRSNHLTMKTFMAETLKAMDRTCGAWMPETYIIGGNQKLKKDDRETLLQVAEAAPDAIWIVKPGSGAKGKGIYLSKGAEKLQELITNHKETSRTVYAVQRYLERPLLLSHRRKFDLRTWVFLTSPYSIYAFTQVSCRTASVPFDLGDIDNLYAHLTNHCLQESHPDYSKYEEGNELWLPELEQYLIQEKGEAEGVLHEKVLPRIADLIVRTMLSMRPEMQVYPDEGYDCFQLFGYDMMIEEDYTMQLIEINGSPGIADRWLQTVVQEMRVLLQCAKETDSAVAPVVEGPSSVAERCKQWNIQEANMVLLWKEGDDIPEGLSDDVRMES</sequence>
<dbReference type="Proteomes" id="UP000515908">
    <property type="component" value="Chromosome 21"/>
</dbReference>
<evidence type="ECO:0000256" key="12">
    <source>
        <dbReference type="ARBA" id="ARBA00041021"/>
    </source>
</evidence>